<dbReference type="RefSeq" id="WP_147281178.1">
    <property type="nucleotide sequence ID" value="NZ_QQZY01000002.1"/>
</dbReference>
<gene>
    <name evidence="2" type="ORF">Gocc_0831</name>
</gene>
<evidence type="ECO:0000313" key="3">
    <source>
        <dbReference type="Proteomes" id="UP000254134"/>
    </source>
</evidence>
<dbReference type="AlphaFoldDB" id="A0A7M2YZT4"/>
<keyword evidence="1" id="KW-1133">Transmembrane helix</keyword>
<comment type="caution">
    <text evidence="2">The sequence shown here is derived from an EMBL/GenBank/DDBJ whole genome shotgun (WGS) entry which is preliminary data.</text>
</comment>
<feature type="transmembrane region" description="Helical" evidence="1">
    <location>
        <begin position="129"/>
        <end position="150"/>
    </location>
</feature>
<evidence type="ECO:0008006" key="4">
    <source>
        <dbReference type="Google" id="ProtNLM"/>
    </source>
</evidence>
<proteinExistence type="predicted"/>
<keyword evidence="1" id="KW-0472">Membrane</keyword>
<accession>A0A7M2YZT4</accession>
<dbReference type="Proteomes" id="UP000254134">
    <property type="component" value="Unassembled WGS sequence"/>
</dbReference>
<reference evidence="3" key="2">
    <citation type="journal article" date="2019" name="MicrobiologyOpen">
        <title>High-quality draft genome sequence of Gaiella occulta isolated from a 150 meter deep mineral water borehole and comparison with the genome sequences of other deep-branching lineages of the phylum Actinobacteria.</title>
        <authorList>
            <person name="Severino R."/>
            <person name="Froufe H.J.C."/>
            <person name="Barroso C."/>
            <person name="Albuquerque L."/>
            <person name="Lobo-da-Cunha A."/>
            <person name="da Costa M.S."/>
            <person name="Egas C."/>
        </authorList>
    </citation>
    <scope>NUCLEOTIDE SEQUENCE [LARGE SCALE GENOMIC DNA]</scope>
    <source>
        <strain evidence="3">F2-233</strain>
    </source>
</reference>
<sequence>MTLGSVLAEAWGLYTRFFTRFFLLAAVVFLITNLASSVLAESVGANSSLSAFLVGVAAFAVIIVGSFWLQGAFVLAVQDVRDGSFDATTDQIFQKVKPFLGQLVLAGFLGALGIAAGMILLVVPGLVLLTWWALLSPVLVLEHTGVGGAFARSRELVRGHGWTVFGVMLATGLLSLVADSVLTGILGFLPGLLGRWIGGALSGAIVAPFGAIAVTIMYFKLVERRAADA</sequence>
<keyword evidence="1" id="KW-0812">Transmembrane</keyword>
<organism evidence="2 3">
    <name type="scientific">Gaiella occulta</name>
    <dbReference type="NCBI Taxonomy" id="1002870"/>
    <lineage>
        <taxon>Bacteria</taxon>
        <taxon>Bacillati</taxon>
        <taxon>Actinomycetota</taxon>
        <taxon>Thermoleophilia</taxon>
        <taxon>Gaiellales</taxon>
        <taxon>Gaiellaceae</taxon>
        <taxon>Gaiella</taxon>
    </lineage>
</organism>
<name>A0A7M2YZT4_9ACTN</name>
<protein>
    <recommendedName>
        <fullName evidence="4">Glycerophosphoryl diester phosphodiesterase membrane domain-containing protein</fullName>
    </recommendedName>
</protein>
<dbReference type="OrthoDB" id="121140at2"/>
<dbReference type="EMBL" id="QQZY01000002">
    <property type="protein sequence ID" value="RDI75033.1"/>
    <property type="molecule type" value="Genomic_DNA"/>
</dbReference>
<evidence type="ECO:0000256" key="1">
    <source>
        <dbReference type="SAM" id="Phobius"/>
    </source>
</evidence>
<feature type="transmembrane region" description="Helical" evidence="1">
    <location>
        <begin position="162"/>
        <end position="190"/>
    </location>
</feature>
<feature type="transmembrane region" description="Helical" evidence="1">
    <location>
        <begin position="50"/>
        <end position="77"/>
    </location>
</feature>
<reference evidence="2 3" key="1">
    <citation type="submission" date="2018-07" db="EMBL/GenBank/DDBJ databases">
        <title>High-quality-draft genome sequence of Gaiella occulta.</title>
        <authorList>
            <person name="Severino R."/>
            <person name="Froufe H.J.C."/>
            <person name="Rainey F.A."/>
            <person name="Barroso C."/>
            <person name="Albuquerque L."/>
            <person name="Lobo-Da-Cunha A."/>
            <person name="Da Costa M.S."/>
            <person name="Egas C."/>
        </authorList>
    </citation>
    <scope>NUCLEOTIDE SEQUENCE [LARGE SCALE GENOMIC DNA]</scope>
    <source>
        <strain evidence="2 3">F2-233</strain>
    </source>
</reference>
<evidence type="ECO:0000313" key="2">
    <source>
        <dbReference type="EMBL" id="RDI75033.1"/>
    </source>
</evidence>
<feature type="transmembrane region" description="Helical" evidence="1">
    <location>
        <begin position="196"/>
        <end position="219"/>
    </location>
</feature>
<feature type="transmembrane region" description="Helical" evidence="1">
    <location>
        <begin position="98"/>
        <end position="123"/>
    </location>
</feature>
<keyword evidence="3" id="KW-1185">Reference proteome</keyword>